<feature type="region of interest" description="Disordered" evidence="1">
    <location>
        <begin position="87"/>
        <end position="112"/>
    </location>
</feature>
<reference evidence="2" key="1">
    <citation type="journal article" date="2022" name="bioRxiv">
        <title>Sequencing and chromosome-scale assembly of the giantPleurodeles waltlgenome.</title>
        <authorList>
            <person name="Brown T."/>
            <person name="Elewa A."/>
            <person name="Iarovenko S."/>
            <person name="Subramanian E."/>
            <person name="Araus A.J."/>
            <person name="Petzold A."/>
            <person name="Susuki M."/>
            <person name="Suzuki K.-i.T."/>
            <person name="Hayashi T."/>
            <person name="Toyoda A."/>
            <person name="Oliveira C."/>
            <person name="Osipova E."/>
            <person name="Leigh N.D."/>
            <person name="Simon A."/>
            <person name="Yun M.H."/>
        </authorList>
    </citation>
    <scope>NUCLEOTIDE SEQUENCE</scope>
    <source>
        <strain evidence="2">20211129_DDA</strain>
        <tissue evidence="2">Liver</tissue>
    </source>
</reference>
<feature type="region of interest" description="Disordered" evidence="1">
    <location>
        <begin position="1"/>
        <end position="75"/>
    </location>
</feature>
<gene>
    <name evidence="2" type="ORF">NDU88_001467</name>
</gene>
<keyword evidence="3" id="KW-1185">Reference proteome</keyword>
<evidence type="ECO:0000256" key="1">
    <source>
        <dbReference type="SAM" id="MobiDB-lite"/>
    </source>
</evidence>
<accession>A0AAV7LZN1</accession>
<dbReference type="EMBL" id="JANPWB010000014">
    <property type="protein sequence ID" value="KAJ1096324.1"/>
    <property type="molecule type" value="Genomic_DNA"/>
</dbReference>
<organism evidence="2 3">
    <name type="scientific">Pleurodeles waltl</name>
    <name type="common">Iberian ribbed newt</name>
    <dbReference type="NCBI Taxonomy" id="8319"/>
    <lineage>
        <taxon>Eukaryota</taxon>
        <taxon>Metazoa</taxon>
        <taxon>Chordata</taxon>
        <taxon>Craniata</taxon>
        <taxon>Vertebrata</taxon>
        <taxon>Euteleostomi</taxon>
        <taxon>Amphibia</taxon>
        <taxon>Batrachia</taxon>
        <taxon>Caudata</taxon>
        <taxon>Salamandroidea</taxon>
        <taxon>Salamandridae</taxon>
        <taxon>Pleurodelinae</taxon>
        <taxon>Pleurodeles</taxon>
    </lineage>
</organism>
<proteinExistence type="predicted"/>
<evidence type="ECO:0000313" key="2">
    <source>
        <dbReference type="EMBL" id="KAJ1096324.1"/>
    </source>
</evidence>
<name>A0AAV7LZN1_PLEWA</name>
<dbReference type="Proteomes" id="UP001066276">
    <property type="component" value="Chromosome 10"/>
</dbReference>
<dbReference type="AlphaFoldDB" id="A0AAV7LZN1"/>
<evidence type="ECO:0000313" key="3">
    <source>
        <dbReference type="Proteomes" id="UP001066276"/>
    </source>
</evidence>
<comment type="caution">
    <text evidence="2">The sequence shown here is derived from an EMBL/GenBank/DDBJ whole genome shotgun (WGS) entry which is preliminary data.</text>
</comment>
<protein>
    <submittedName>
        <fullName evidence="2">Uncharacterized protein</fullName>
    </submittedName>
</protein>
<sequence>MNELRSVLQHSHWEQQGAGGGSQRKEGPDLEMASLQWQPEVEPGENSAERPEEEQTLGHLHASPGVEEDSGNLPLYCDLGQEARKIKQHEADQETTQEAVCRGAASSHHTSG</sequence>